<comment type="function">
    <text evidence="5">Transcriptional repressor for the pyruvate dehydrogenase complex genes aceEF and lpd.</text>
</comment>
<dbReference type="InterPro" id="IPR036388">
    <property type="entry name" value="WH-like_DNA-bd_sf"/>
</dbReference>
<dbReference type="InterPro" id="IPR000524">
    <property type="entry name" value="Tscrpt_reg_HTH_GntR"/>
</dbReference>
<comment type="caution">
    <text evidence="8">The sequence shown here is derived from an EMBL/GenBank/DDBJ whole genome shotgun (WGS) entry which is preliminary data.</text>
</comment>
<dbReference type="OrthoDB" id="5450856at2"/>
<keyword evidence="9" id="KW-1185">Reference proteome</keyword>
<evidence type="ECO:0000256" key="6">
    <source>
        <dbReference type="ARBA" id="ARBA00039592"/>
    </source>
</evidence>
<keyword evidence="1" id="KW-0678">Repressor</keyword>
<dbReference type="InterPro" id="IPR011711">
    <property type="entry name" value="GntR_C"/>
</dbReference>
<keyword evidence="4" id="KW-0804">Transcription</keyword>
<reference evidence="8 9" key="1">
    <citation type="submission" date="2018-03" db="EMBL/GenBank/DDBJ databases">
        <title>Genomic Encyclopedia of Archaeal and Bacterial Type Strains, Phase II (KMG-II): from individual species to whole genera.</title>
        <authorList>
            <person name="Goeker M."/>
        </authorList>
    </citation>
    <scope>NUCLEOTIDE SEQUENCE [LARGE SCALE GENOMIC DNA]</scope>
    <source>
        <strain evidence="8 9">DSM 100673</strain>
    </source>
</reference>
<feature type="domain" description="HTH gntR-type" evidence="7">
    <location>
        <begin position="19"/>
        <end position="87"/>
    </location>
</feature>
<dbReference type="Pfam" id="PF00392">
    <property type="entry name" value="GntR"/>
    <property type="match status" value="1"/>
</dbReference>
<dbReference type="Pfam" id="PF07729">
    <property type="entry name" value="FCD"/>
    <property type="match status" value="1"/>
</dbReference>
<dbReference type="GO" id="GO:0003677">
    <property type="term" value="F:DNA binding"/>
    <property type="evidence" value="ECO:0007669"/>
    <property type="project" value="UniProtKB-KW"/>
</dbReference>
<keyword evidence="2" id="KW-0805">Transcription regulation</keyword>
<dbReference type="SMART" id="SM00345">
    <property type="entry name" value="HTH_GNTR"/>
    <property type="match status" value="1"/>
</dbReference>
<dbReference type="SMART" id="SM00895">
    <property type="entry name" value="FCD"/>
    <property type="match status" value="1"/>
</dbReference>
<name>A0A2P8F1X7_9RHOB</name>
<dbReference type="InterPro" id="IPR036390">
    <property type="entry name" value="WH_DNA-bd_sf"/>
</dbReference>
<dbReference type="Gene3D" id="1.20.120.530">
    <property type="entry name" value="GntR ligand-binding domain-like"/>
    <property type="match status" value="1"/>
</dbReference>
<dbReference type="CDD" id="cd07377">
    <property type="entry name" value="WHTH_GntR"/>
    <property type="match status" value="1"/>
</dbReference>
<evidence type="ECO:0000256" key="4">
    <source>
        <dbReference type="ARBA" id="ARBA00023163"/>
    </source>
</evidence>
<evidence type="ECO:0000256" key="2">
    <source>
        <dbReference type="ARBA" id="ARBA00023015"/>
    </source>
</evidence>
<dbReference type="PANTHER" id="PTHR43537">
    <property type="entry name" value="TRANSCRIPTIONAL REGULATOR, GNTR FAMILY"/>
    <property type="match status" value="1"/>
</dbReference>
<evidence type="ECO:0000259" key="7">
    <source>
        <dbReference type="PROSITE" id="PS50949"/>
    </source>
</evidence>
<evidence type="ECO:0000256" key="3">
    <source>
        <dbReference type="ARBA" id="ARBA00023125"/>
    </source>
</evidence>
<evidence type="ECO:0000256" key="5">
    <source>
        <dbReference type="ARBA" id="ARBA00037357"/>
    </source>
</evidence>
<proteinExistence type="predicted"/>
<evidence type="ECO:0000313" key="8">
    <source>
        <dbReference type="EMBL" id="PSL15706.1"/>
    </source>
</evidence>
<evidence type="ECO:0000313" key="9">
    <source>
        <dbReference type="Proteomes" id="UP000240418"/>
    </source>
</evidence>
<protein>
    <recommendedName>
        <fullName evidence="6">Pyruvate dehydrogenase complex repressor</fullName>
    </recommendedName>
</protein>
<dbReference type="SUPFAM" id="SSF48008">
    <property type="entry name" value="GntR ligand-binding domain-like"/>
    <property type="match status" value="1"/>
</dbReference>
<dbReference type="GO" id="GO:0003700">
    <property type="term" value="F:DNA-binding transcription factor activity"/>
    <property type="evidence" value="ECO:0007669"/>
    <property type="project" value="InterPro"/>
</dbReference>
<evidence type="ECO:0000256" key="1">
    <source>
        <dbReference type="ARBA" id="ARBA00022491"/>
    </source>
</evidence>
<sequence length="265" mass="29562">MPKTSSLTPASLFEPVGHESLADAVVAQIEELIAAGILKQGRKLPSERDLAESLGVSRPKLREALQALEERGLVKTRHGEGTFVAPLTGQAMLPALLSLYGRHEPAFFDYLEYRREQEGFAARLAAERATKSDKARIAEILVENERAWKENDPGASREADFQLHTAIVDASQNATLIHMMASIFELTRQGVFYNRDFLKTIDGTGRKLLDQHLELGNAVIEGDPTRAENAALDHISFVEKSFRTGIEQQQREAMAEKRRLLSKER</sequence>
<dbReference type="SUPFAM" id="SSF46785">
    <property type="entry name" value="Winged helix' DNA-binding domain"/>
    <property type="match status" value="1"/>
</dbReference>
<dbReference type="Proteomes" id="UP000240418">
    <property type="component" value="Unassembled WGS sequence"/>
</dbReference>
<dbReference type="InterPro" id="IPR008920">
    <property type="entry name" value="TF_FadR/GntR_C"/>
</dbReference>
<keyword evidence="3" id="KW-0238">DNA-binding</keyword>
<gene>
    <name evidence="8" type="ORF">CLV88_12422</name>
</gene>
<organism evidence="8 9">
    <name type="scientific">Shimia abyssi</name>
    <dbReference type="NCBI Taxonomy" id="1662395"/>
    <lineage>
        <taxon>Bacteria</taxon>
        <taxon>Pseudomonadati</taxon>
        <taxon>Pseudomonadota</taxon>
        <taxon>Alphaproteobacteria</taxon>
        <taxon>Rhodobacterales</taxon>
        <taxon>Roseobacteraceae</taxon>
    </lineage>
</organism>
<dbReference type="PANTHER" id="PTHR43537:SF34">
    <property type="entry name" value="PYRUVATE DEHYDROGENASE COMPLEX REPRESSOR"/>
    <property type="match status" value="1"/>
</dbReference>
<dbReference type="Gene3D" id="1.10.10.10">
    <property type="entry name" value="Winged helix-like DNA-binding domain superfamily/Winged helix DNA-binding domain"/>
    <property type="match status" value="1"/>
</dbReference>
<dbReference type="AlphaFoldDB" id="A0A2P8F1X7"/>
<dbReference type="EMBL" id="PYGJ01000024">
    <property type="protein sequence ID" value="PSL15706.1"/>
    <property type="molecule type" value="Genomic_DNA"/>
</dbReference>
<accession>A0A2P8F1X7</accession>
<dbReference type="RefSeq" id="WP_106610473.1">
    <property type="nucleotide sequence ID" value="NZ_PYGJ01000024.1"/>
</dbReference>
<dbReference type="PRINTS" id="PR00035">
    <property type="entry name" value="HTHGNTR"/>
</dbReference>
<dbReference type="PROSITE" id="PS50949">
    <property type="entry name" value="HTH_GNTR"/>
    <property type="match status" value="1"/>
</dbReference>